<evidence type="ECO:0000256" key="1">
    <source>
        <dbReference type="SAM" id="MobiDB-lite"/>
    </source>
</evidence>
<accession>A0A409VW73</accession>
<organism evidence="2 3">
    <name type="scientific">Gymnopilus dilepis</name>
    <dbReference type="NCBI Taxonomy" id="231916"/>
    <lineage>
        <taxon>Eukaryota</taxon>
        <taxon>Fungi</taxon>
        <taxon>Dikarya</taxon>
        <taxon>Basidiomycota</taxon>
        <taxon>Agaricomycotina</taxon>
        <taxon>Agaricomycetes</taxon>
        <taxon>Agaricomycetidae</taxon>
        <taxon>Agaricales</taxon>
        <taxon>Agaricineae</taxon>
        <taxon>Hymenogastraceae</taxon>
        <taxon>Gymnopilus</taxon>
    </lineage>
</organism>
<name>A0A409VW73_9AGAR</name>
<dbReference type="InParanoid" id="A0A409VW73"/>
<feature type="region of interest" description="Disordered" evidence="1">
    <location>
        <begin position="30"/>
        <end position="53"/>
    </location>
</feature>
<dbReference type="EMBL" id="NHYE01005539">
    <property type="protein sequence ID" value="PPQ70499.1"/>
    <property type="molecule type" value="Genomic_DNA"/>
</dbReference>
<comment type="caution">
    <text evidence="2">The sequence shown here is derived from an EMBL/GenBank/DDBJ whole genome shotgun (WGS) entry which is preliminary data.</text>
</comment>
<evidence type="ECO:0000313" key="3">
    <source>
        <dbReference type="Proteomes" id="UP000284706"/>
    </source>
</evidence>
<dbReference type="AlphaFoldDB" id="A0A409VW73"/>
<reference evidence="2 3" key="1">
    <citation type="journal article" date="2018" name="Evol. Lett.">
        <title>Horizontal gene cluster transfer increased hallucinogenic mushroom diversity.</title>
        <authorList>
            <person name="Reynolds H.T."/>
            <person name="Vijayakumar V."/>
            <person name="Gluck-Thaler E."/>
            <person name="Korotkin H.B."/>
            <person name="Matheny P.B."/>
            <person name="Slot J.C."/>
        </authorList>
    </citation>
    <scope>NUCLEOTIDE SEQUENCE [LARGE SCALE GENOMIC DNA]</scope>
    <source>
        <strain evidence="2 3">SRW20</strain>
    </source>
</reference>
<proteinExistence type="predicted"/>
<evidence type="ECO:0000313" key="2">
    <source>
        <dbReference type="EMBL" id="PPQ70499.1"/>
    </source>
</evidence>
<feature type="compositionally biased region" description="Low complexity" evidence="1">
    <location>
        <begin position="40"/>
        <end position="53"/>
    </location>
</feature>
<dbReference type="OrthoDB" id="3149711at2759"/>
<gene>
    <name evidence="2" type="ORF">CVT26_014007</name>
</gene>
<keyword evidence="3" id="KW-1185">Reference proteome</keyword>
<sequence length="487" mass="56756">MPERVNQTPGPSSSRYTAKPWRKSVSVSYFDPQSGEYEPSAADLSSSGDDSDASFAVIPSKSQRLVVQPVSTHPIEPLPYSLPPTPRSRGALYRNMVHLLNYPHPILRLPAILDYHALYPHLQTTATYNLLLNLCLRHRTLGPVQSLLENLRKNGLSKTMETYKLEIRWFIYRGRWDAAWNYVQTLTMHKHFPRGPGGQREIPYPLWVELCRAPAARQVLRTVRKKKRKVDRNVFDRTQATSEEILHRLRLLEENKPASMPALGDMYPIGISFLVRLLILAGKRRNAEGLINSYLNAIPRDIDAKMRRRCLSFIHAYIATIPEKVALAKVYEARRTLIRFLKQHPRIRPNSQTLCILLRPLRRARACGTVALKVLNDAKAAWGRQVEDRRVRRLVADLALKEGRMDVVTKMLQEETSEAQYRRRRLLEERMTYTPRRIIARWRMRNPLRRVYPRNGREARLWYRLRARIRYKSYRRTVKTTSSSPPT</sequence>
<protein>
    <submittedName>
        <fullName evidence="2">Uncharacterized protein</fullName>
    </submittedName>
</protein>
<dbReference type="Proteomes" id="UP000284706">
    <property type="component" value="Unassembled WGS sequence"/>
</dbReference>